<dbReference type="InterPro" id="IPR053033">
    <property type="entry name" value="Androglobin-like"/>
</dbReference>
<dbReference type="InterPro" id="IPR054095">
    <property type="entry name" value="Androglobin_V"/>
</dbReference>
<evidence type="ECO:0000256" key="1">
    <source>
        <dbReference type="SAM" id="Coils"/>
    </source>
</evidence>
<dbReference type="PANTHER" id="PTHR46298:SF1">
    <property type="entry name" value="ANDROGLOBIN"/>
    <property type="match status" value="1"/>
</dbReference>
<dbReference type="EMBL" id="HACG01030503">
    <property type="protein sequence ID" value="CEK77368.1"/>
    <property type="molecule type" value="Transcribed_RNA"/>
</dbReference>
<feature type="coiled-coil region" evidence="1">
    <location>
        <begin position="347"/>
        <end position="383"/>
    </location>
</feature>
<evidence type="ECO:0000256" key="2">
    <source>
        <dbReference type="SAM" id="MobiDB-lite"/>
    </source>
</evidence>
<name>A0A0B7A9C8_9EUPU</name>
<protein>
    <recommendedName>
        <fullName evidence="3">Androglobin domain-containing protein</fullName>
    </recommendedName>
</protein>
<reference evidence="4" key="1">
    <citation type="submission" date="2014-12" db="EMBL/GenBank/DDBJ databases">
        <title>Insight into the proteome of Arion vulgaris.</title>
        <authorList>
            <person name="Aradska J."/>
            <person name="Bulat T."/>
            <person name="Smidak R."/>
            <person name="Sarate P."/>
            <person name="Gangsoo J."/>
            <person name="Sialana F."/>
            <person name="Bilban M."/>
            <person name="Lubec G."/>
        </authorList>
    </citation>
    <scope>NUCLEOTIDE SEQUENCE</scope>
    <source>
        <tissue evidence="4">Skin</tissue>
    </source>
</reference>
<dbReference type="Pfam" id="PF22070">
    <property type="entry name" value="Androglobin_V"/>
    <property type="match status" value="1"/>
</dbReference>
<dbReference type="AlphaFoldDB" id="A0A0B7A9C8"/>
<dbReference type="PANTHER" id="PTHR46298">
    <property type="entry name" value="ANDROGLOBIN"/>
    <property type="match status" value="1"/>
</dbReference>
<feature type="region of interest" description="Disordered" evidence="2">
    <location>
        <begin position="142"/>
        <end position="170"/>
    </location>
</feature>
<feature type="domain" description="Androglobin" evidence="3">
    <location>
        <begin position="83"/>
        <end position="188"/>
    </location>
</feature>
<organism evidence="4">
    <name type="scientific">Arion vulgaris</name>
    <dbReference type="NCBI Taxonomy" id="1028688"/>
    <lineage>
        <taxon>Eukaryota</taxon>
        <taxon>Metazoa</taxon>
        <taxon>Spiralia</taxon>
        <taxon>Lophotrochozoa</taxon>
        <taxon>Mollusca</taxon>
        <taxon>Gastropoda</taxon>
        <taxon>Heterobranchia</taxon>
        <taxon>Euthyneura</taxon>
        <taxon>Panpulmonata</taxon>
        <taxon>Eupulmonata</taxon>
        <taxon>Stylommatophora</taxon>
        <taxon>Helicina</taxon>
        <taxon>Arionoidea</taxon>
        <taxon>Arionidae</taxon>
        <taxon>Arion</taxon>
    </lineage>
</organism>
<sequence>MWLFQPSPFSGITHTMILTQRDLDLELQIKIAHLQHLQTKIKQQTKKKRNESVFIAESKPLSQASMHSEAPEAEFIERIEDTKVHKYIIQATVLQNSWPLSENSWRFVQTLKEMEKNEFRLSNRDYPQSVLKVEKVQVAGSKTKLKGTKEKAGKDKGQDGKGSRPSSQHFDITKPHWTLRVVVDATAGDDIEVKKDVERAEEIRAMKKAWEDAEPGRAAKALQSRLKYLNSHTIKLSQSEDFTEPVKTESVTAVSSVVTDSEVNSDNENIFPSLTVSAAVFFNESETSLTLEPPPSLRPKDVLEPVDITPFVRKTLPEPLYKDEEIIQKLLEKRQKEIADFKIFREEVEKRREIDKQNRNLAKMRQLEQYQALQTALDEARDRINIPREAIRQRFLEAERIRLEELANQEAAAFLAEQELRAAKGKNKSTAVKKKK</sequence>
<proteinExistence type="predicted"/>
<evidence type="ECO:0000313" key="4">
    <source>
        <dbReference type="EMBL" id="CEK77368.1"/>
    </source>
</evidence>
<evidence type="ECO:0000259" key="3">
    <source>
        <dbReference type="Pfam" id="PF22070"/>
    </source>
</evidence>
<gene>
    <name evidence="4" type="primary">ORF104264</name>
</gene>
<feature type="compositionally biased region" description="Basic and acidic residues" evidence="2">
    <location>
        <begin position="147"/>
        <end position="162"/>
    </location>
</feature>
<keyword evidence="1" id="KW-0175">Coiled coil</keyword>
<accession>A0A0B7A9C8</accession>